<evidence type="ECO:0008006" key="4">
    <source>
        <dbReference type="Google" id="ProtNLM"/>
    </source>
</evidence>
<feature type="region of interest" description="Disordered" evidence="1">
    <location>
        <begin position="1"/>
        <end position="61"/>
    </location>
</feature>
<dbReference type="EMBL" id="JAUSRB010000003">
    <property type="protein sequence ID" value="MDP9870269.1"/>
    <property type="molecule type" value="Genomic_DNA"/>
</dbReference>
<organism evidence="2 3">
    <name type="scientific">Streptosporangium brasiliense</name>
    <dbReference type="NCBI Taxonomy" id="47480"/>
    <lineage>
        <taxon>Bacteria</taxon>
        <taxon>Bacillati</taxon>
        <taxon>Actinomycetota</taxon>
        <taxon>Actinomycetes</taxon>
        <taxon>Streptosporangiales</taxon>
        <taxon>Streptosporangiaceae</taxon>
        <taxon>Streptosporangium</taxon>
    </lineage>
</organism>
<proteinExistence type="predicted"/>
<evidence type="ECO:0000313" key="3">
    <source>
        <dbReference type="Proteomes" id="UP001230426"/>
    </source>
</evidence>
<comment type="caution">
    <text evidence="2">The sequence shown here is derived from an EMBL/GenBank/DDBJ whole genome shotgun (WGS) entry which is preliminary data.</text>
</comment>
<reference evidence="2 3" key="1">
    <citation type="submission" date="2023-07" db="EMBL/GenBank/DDBJ databases">
        <title>Sequencing the genomes of 1000 actinobacteria strains.</title>
        <authorList>
            <person name="Klenk H.-P."/>
        </authorList>
    </citation>
    <scope>NUCLEOTIDE SEQUENCE [LARGE SCALE GENOMIC DNA]</scope>
    <source>
        <strain evidence="2 3">DSM 44109</strain>
    </source>
</reference>
<evidence type="ECO:0000256" key="1">
    <source>
        <dbReference type="SAM" id="MobiDB-lite"/>
    </source>
</evidence>
<protein>
    <recommendedName>
        <fullName evidence="4">DUF397 domain-containing protein</fullName>
    </recommendedName>
</protein>
<gene>
    <name evidence="2" type="ORF">J2S55_009607</name>
</gene>
<keyword evidence="3" id="KW-1185">Reference proteome</keyword>
<dbReference type="Proteomes" id="UP001230426">
    <property type="component" value="Unassembled WGS sequence"/>
</dbReference>
<evidence type="ECO:0000313" key="2">
    <source>
        <dbReference type="EMBL" id="MDP9870269.1"/>
    </source>
</evidence>
<name>A0ABT9RLV4_9ACTN</name>
<dbReference type="RefSeq" id="WP_306876084.1">
    <property type="nucleotide sequence ID" value="NZ_JAUSRB010000003.1"/>
</dbReference>
<sequence>MAQAAPTRRLSGNAAFRKRPAEKRNSTVDVGLSSTGNGTGVDKASPERGCPILFGDIHRNA</sequence>
<accession>A0ABT9RLV4</accession>